<sequence length="167" mass="17387">MTKPIVSSTPILRATLLWGGVVGVAAILVAGVASYLAAGVPGALSGVIGALVGIVFPALTAVSILVGNRWYGTPRYLEVFFAVVLGGWVVKFILVIVALIFLSRVEWIVDLAFYFSLVGAAVASLVVDLIVLGRLRLPSVSDISMPEARIEQDGTPDGAGERGGPRV</sequence>
<evidence type="ECO:0000313" key="2">
    <source>
        <dbReference type="EMBL" id="KAA9130032.1"/>
    </source>
</evidence>
<feature type="transmembrane region" description="Helical" evidence="1">
    <location>
        <begin position="43"/>
        <end position="67"/>
    </location>
</feature>
<reference evidence="3" key="1">
    <citation type="submission" date="2019-09" db="EMBL/GenBank/DDBJ databases">
        <title>Mumia zhuanghuii sp. nov. isolated from the intestinal contents of plateau pika (Ochotona curzoniae) in the Qinghai-Tibet plateau of China.</title>
        <authorList>
            <person name="Tian Z."/>
        </authorList>
    </citation>
    <scope>NUCLEOTIDE SEQUENCE [LARGE SCALE GENOMIC DNA]</scope>
    <source>
        <strain evidence="3">L-033</strain>
    </source>
</reference>
<dbReference type="EMBL" id="VYUY01000022">
    <property type="protein sequence ID" value="KAA9130032.1"/>
    <property type="molecule type" value="Genomic_DNA"/>
</dbReference>
<proteinExistence type="predicted"/>
<keyword evidence="1" id="KW-0812">Transmembrane</keyword>
<dbReference type="RefSeq" id="WP_150895535.1">
    <property type="nucleotide sequence ID" value="NZ_VYUY01000022.1"/>
</dbReference>
<keyword evidence="1" id="KW-1133">Transmembrane helix</keyword>
<protein>
    <recommendedName>
        <fullName evidence="4">ATP synthase protein I</fullName>
    </recommendedName>
</protein>
<dbReference type="AlphaFoldDB" id="A0A5N0T589"/>
<gene>
    <name evidence="2" type="ORF">F6B40_15215</name>
</gene>
<keyword evidence="3" id="KW-1185">Reference proteome</keyword>
<feature type="transmembrane region" description="Helical" evidence="1">
    <location>
        <begin position="79"/>
        <end position="101"/>
    </location>
</feature>
<comment type="caution">
    <text evidence="2">The sequence shown here is derived from an EMBL/GenBank/DDBJ whole genome shotgun (WGS) entry which is preliminary data.</text>
</comment>
<organism evidence="2 3">
    <name type="scientific">Microbacterium caowuchunii</name>
    <dbReference type="NCBI Taxonomy" id="2614638"/>
    <lineage>
        <taxon>Bacteria</taxon>
        <taxon>Bacillati</taxon>
        <taxon>Actinomycetota</taxon>
        <taxon>Actinomycetes</taxon>
        <taxon>Micrococcales</taxon>
        <taxon>Microbacteriaceae</taxon>
        <taxon>Microbacterium</taxon>
    </lineage>
</organism>
<evidence type="ECO:0008006" key="4">
    <source>
        <dbReference type="Google" id="ProtNLM"/>
    </source>
</evidence>
<evidence type="ECO:0000313" key="3">
    <source>
        <dbReference type="Proteomes" id="UP000326838"/>
    </source>
</evidence>
<accession>A0A5N0T589</accession>
<feature type="transmembrane region" description="Helical" evidence="1">
    <location>
        <begin position="113"/>
        <end position="135"/>
    </location>
</feature>
<name>A0A5N0T589_9MICO</name>
<keyword evidence="1" id="KW-0472">Membrane</keyword>
<feature type="transmembrane region" description="Helical" evidence="1">
    <location>
        <begin position="12"/>
        <end position="37"/>
    </location>
</feature>
<dbReference type="Proteomes" id="UP000326838">
    <property type="component" value="Unassembled WGS sequence"/>
</dbReference>
<evidence type="ECO:0000256" key="1">
    <source>
        <dbReference type="SAM" id="Phobius"/>
    </source>
</evidence>